<dbReference type="Proteomes" id="UP000678193">
    <property type="component" value="Segment"/>
</dbReference>
<dbReference type="EMBL" id="MN803438">
    <property type="protein sequence ID" value="QHR78501.1"/>
    <property type="molecule type" value="Genomic_DNA"/>
</dbReference>
<accession>A0A6B9XML7</accession>
<sequence>MNIDYDKFNKKCMCFESPKTNKYNGHRINVRYKENDTVTKCRLRTPILFSWGLQSYDKTEEEAMVNYSFPLVLYNMENGPTKRETKFIEVLQEILSECKRHLKQKSIKDIINKRQLEALIEDMSIMYENPPKAPTLYPKIIYSGKTKQFVTFFFKRCNGLDRRIDPIYGRCRVIADIIVESIYIGNTISLQLKIMNVLLVEDLSQIRDAVFNDIPQEDAEEIQKHADKELVDNLDDQLTLTTI</sequence>
<dbReference type="InterPro" id="IPR024416">
    <property type="entry name" value="DUF2738"/>
</dbReference>
<dbReference type="KEGG" id="vg:65103233"/>
<evidence type="ECO:0000313" key="1">
    <source>
        <dbReference type="EMBL" id="QHR78501.1"/>
    </source>
</evidence>
<dbReference type="RefSeq" id="YP_010087900.1">
    <property type="nucleotide sequence ID" value="NC_055603.1"/>
</dbReference>
<proteinExistence type="predicted"/>
<evidence type="ECO:0000313" key="2">
    <source>
        <dbReference type="Proteomes" id="UP000678193"/>
    </source>
</evidence>
<name>A0A6B9XML7_9VIRU</name>
<organism evidence="1 2">
    <name type="scientific">Lymphocystis disease virus 4</name>
    <dbReference type="NCBI Taxonomy" id="2704413"/>
    <lineage>
        <taxon>Viruses</taxon>
        <taxon>Varidnaviria</taxon>
        <taxon>Bamfordvirae</taxon>
        <taxon>Nucleocytoviricota</taxon>
        <taxon>Megaviricetes</taxon>
        <taxon>Pimascovirales</taxon>
        <taxon>Pimascovirales incertae sedis</taxon>
        <taxon>Iridoviridae</taxon>
        <taxon>Alphairidovirinae</taxon>
        <taxon>Lymphocystivirus</taxon>
        <taxon>Lymphocystivirus micropogonias1</taxon>
    </lineage>
</organism>
<keyword evidence="2" id="KW-1185">Reference proteome</keyword>
<protein>
    <submittedName>
        <fullName evidence="1">Early iridovirus protein</fullName>
    </submittedName>
</protein>
<dbReference type="GeneID" id="65103233"/>
<dbReference type="Pfam" id="PF10927">
    <property type="entry name" value="DUF2738"/>
    <property type="match status" value="1"/>
</dbReference>
<reference evidence="1" key="1">
    <citation type="journal article" date="2020" name="Arch. Virol.">
        <title>Complete genome sequence and analysis of a novel lymphocystivirus detected in whitemouth croaker (Micropogonias furnieri): lymphocystis disease virus 4.</title>
        <authorList>
            <person name="Doszpoly A."/>
            <person name="Kajan G.L."/>
            <person name="Puentes R."/>
            <person name="Perretta A."/>
        </authorList>
    </citation>
    <scope>NUCLEOTIDE SEQUENCE</scope>
    <source>
        <strain evidence="1">LCDV-WC</strain>
    </source>
</reference>